<evidence type="ECO:0000256" key="7">
    <source>
        <dbReference type="ARBA" id="ARBA00022741"/>
    </source>
</evidence>
<dbReference type="OrthoDB" id="425602at2759"/>
<dbReference type="GO" id="GO:0004798">
    <property type="term" value="F:dTMP kinase activity"/>
    <property type="evidence" value="ECO:0007669"/>
    <property type="project" value="UniProtKB-EC"/>
</dbReference>
<dbReference type="InParanoid" id="A0A2R5GGP8"/>
<dbReference type="PANTHER" id="PTHR10344">
    <property type="entry name" value="THYMIDYLATE KINASE"/>
    <property type="match status" value="1"/>
</dbReference>
<evidence type="ECO:0000259" key="10">
    <source>
        <dbReference type="Pfam" id="PF02223"/>
    </source>
</evidence>
<dbReference type="InterPro" id="IPR018095">
    <property type="entry name" value="Thymidylate_kin_CS"/>
</dbReference>
<evidence type="ECO:0000256" key="4">
    <source>
        <dbReference type="ARBA" id="ARBA00017144"/>
    </source>
</evidence>
<reference evidence="11 12" key="1">
    <citation type="submission" date="2017-12" db="EMBL/GenBank/DDBJ databases">
        <title>Sequencing, de novo assembly and annotation of complete genome of a new Thraustochytrid species, strain FCC1311.</title>
        <authorList>
            <person name="Sedici K."/>
            <person name="Godart F."/>
            <person name="Aiese Cigliano R."/>
            <person name="Sanseverino W."/>
            <person name="Barakat M."/>
            <person name="Ortet P."/>
            <person name="Marechal E."/>
            <person name="Cagnac O."/>
            <person name="Amato A."/>
        </authorList>
    </citation>
    <scope>NUCLEOTIDE SEQUENCE [LARGE SCALE GENOMIC DNA]</scope>
</reference>
<evidence type="ECO:0000256" key="8">
    <source>
        <dbReference type="ARBA" id="ARBA00022777"/>
    </source>
</evidence>
<dbReference type="Gene3D" id="3.40.50.300">
    <property type="entry name" value="P-loop containing nucleotide triphosphate hydrolases"/>
    <property type="match status" value="1"/>
</dbReference>
<comment type="pathway">
    <text evidence="1">Pyrimidine metabolism; dTTP biosynthesis.</text>
</comment>
<dbReference type="PROSITE" id="PS01331">
    <property type="entry name" value="THYMIDYLATE_KINASE"/>
    <property type="match status" value="1"/>
</dbReference>
<dbReference type="SUPFAM" id="SSF52540">
    <property type="entry name" value="P-loop containing nucleoside triphosphate hydrolases"/>
    <property type="match status" value="1"/>
</dbReference>
<evidence type="ECO:0000256" key="5">
    <source>
        <dbReference type="ARBA" id="ARBA00022679"/>
    </source>
</evidence>
<evidence type="ECO:0000256" key="3">
    <source>
        <dbReference type="ARBA" id="ARBA00012980"/>
    </source>
</evidence>
<proteinExistence type="inferred from homology"/>
<accession>A0A2R5GGP8</accession>
<dbReference type="GO" id="GO:0006227">
    <property type="term" value="P:dUDP biosynthetic process"/>
    <property type="evidence" value="ECO:0007669"/>
    <property type="project" value="TreeGrafter"/>
</dbReference>
<keyword evidence="12" id="KW-1185">Reference proteome</keyword>
<comment type="caution">
    <text evidence="11">The sequence shown here is derived from an EMBL/GenBank/DDBJ whole genome shotgun (WGS) entry which is preliminary data.</text>
</comment>
<evidence type="ECO:0000313" key="12">
    <source>
        <dbReference type="Proteomes" id="UP000241890"/>
    </source>
</evidence>
<evidence type="ECO:0000256" key="9">
    <source>
        <dbReference type="ARBA" id="ARBA00022840"/>
    </source>
</evidence>
<comment type="similarity">
    <text evidence="2">Belongs to the thymidylate kinase family.</text>
</comment>
<dbReference type="FunCoup" id="A0A2R5GGP8">
    <property type="interactions" value="297"/>
</dbReference>
<dbReference type="EMBL" id="BEYU01000065">
    <property type="protein sequence ID" value="GBG29775.1"/>
    <property type="molecule type" value="Genomic_DNA"/>
</dbReference>
<dbReference type="GO" id="GO:0006235">
    <property type="term" value="P:dTTP biosynthetic process"/>
    <property type="evidence" value="ECO:0007669"/>
    <property type="project" value="TreeGrafter"/>
</dbReference>
<dbReference type="GO" id="GO:0006233">
    <property type="term" value="P:dTDP biosynthetic process"/>
    <property type="evidence" value="ECO:0007669"/>
    <property type="project" value="InterPro"/>
</dbReference>
<dbReference type="GO" id="GO:0005739">
    <property type="term" value="C:mitochondrion"/>
    <property type="evidence" value="ECO:0007669"/>
    <property type="project" value="TreeGrafter"/>
</dbReference>
<evidence type="ECO:0000256" key="1">
    <source>
        <dbReference type="ARBA" id="ARBA00004992"/>
    </source>
</evidence>
<dbReference type="HAMAP" id="MF_00165">
    <property type="entry name" value="Thymidylate_kinase"/>
    <property type="match status" value="1"/>
</dbReference>
<keyword evidence="9" id="KW-0067">ATP-binding</keyword>
<evidence type="ECO:0000313" key="11">
    <source>
        <dbReference type="EMBL" id="GBG29775.1"/>
    </source>
</evidence>
<dbReference type="GO" id="GO:0005524">
    <property type="term" value="F:ATP binding"/>
    <property type="evidence" value="ECO:0007669"/>
    <property type="project" value="UniProtKB-KW"/>
</dbReference>
<evidence type="ECO:0000256" key="6">
    <source>
        <dbReference type="ARBA" id="ARBA00022727"/>
    </source>
</evidence>
<dbReference type="Proteomes" id="UP000241890">
    <property type="component" value="Unassembled WGS sequence"/>
</dbReference>
<gene>
    <name evidence="11" type="ORF">FCC1311_059962</name>
</gene>
<dbReference type="AlphaFoldDB" id="A0A2R5GGP8"/>
<feature type="domain" description="Thymidylate kinase-like" evidence="10">
    <location>
        <begin position="15"/>
        <end position="192"/>
    </location>
</feature>
<dbReference type="PANTHER" id="PTHR10344:SF1">
    <property type="entry name" value="THYMIDYLATE KINASE"/>
    <property type="match status" value="1"/>
</dbReference>
<dbReference type="GO" id="GO:0004550">
    <property type="term" value="F:nucleoside diphosphate kinase activity"/>
    <property type="evidence" value="ECO:0007669"/>
    <property type="project" value="TreeGrafter"/>
</dbReference>
<dbReference type="Pfam" id="PF02223">
    <property type="entry name" value="Thymidylate_kin"/>
    <property type="match status" value="1"/>
</dbReference>
<keyword evidence="6" id="KW-0545">Nucleotide biosynthesis</keyword>
<dbReference type="NCBIfam" id="TIGR00041">
    <property type="entry name" value="DTMP_kinase"/>
    <property type="match status" value="1"/>
</dbReference>
<name>A0A2R5GGP8_9STRA</name>
<dbReference type="InterPro" id="IPR018094">
    <property type="entry name" value="Thymidylate_kinase"/>
</dbReference>
<dbReference type="EC" id="2.7.4.9" evidence="3"/>
<dbReference type="CDD" id="cd01672">
    <property type="entry name" value="TMPK"/>
    <property type="match status" value="1"/>
</dbReference>
<evidence type="ECO:0000256" key="2">
    <source>
        <dbReference type="ARBA" id="ARBA00009776"/>
    </source>
</evidence>
<dbReference type="GO" id="GO:0005829">
    <property type="term" value="C:cytosol"/>
    <property type="evidence" value="ECO:0007669"/>
    <property type="project" value="TreeGrafter"/>
</dbReference>
<keyword evidence="5" id="KW-0808">Transferase</keyword>
<keyword evidence="7" id="KW-0547">Nucleotide-binding</keyword>
<dbReference type="InterPro" id="IPR027417">
    <property type="entry name" value="P-loop_NTPase"/>
</dbReference>
<dbReference type="FunFam" id="3.40.50.300:FF:000679">
    <property type="entry name" value="Thymidylate kinase"/>
    <property type="match status" value="1"/>
</dbReference>
<dbReference type="InterPro" id="IPR039430">
    <property type="entry name" value="Thymidylate_kin-like_dom"/>
</dbReference>
<protein>
    <recommendedName>
        <fullName evidence="4">Thymidylate kinase</fullName>
        <ecNumber evidence="3">2.7.4.9</ecNumber>
    </recommendedName>
</protein>
<keyword evidence="8 11" id="KW-0418">Kinase</keyword>
<dbReference type="GO" id="GO:0005634">
    <property type="term" value="C:nucleus"/>
    <property type="evidence" value="ECO:0007669"/>
    <property type="project" value="TreeGrafter"/>
</dbReference>
<organism evidence="11 12">
    <name type="scientific">Hondaea fermentalgiana</name>
    <dbReference type="NCBI Taxonomy" id="2315210"/>
    <lineage>
        <taxon>Eukaryota</taxon>
        <taxon>Sar</taxon>
        <taxon>Stramenopiles</taxon>
        <taxon>Bigyra</taxon>
        <taxon>Labyrinthulomycetes</taxon>
        <taxon>Thraustochytrida</taxon>
        <taxon>Thraustochytriidae</taxon>
        <taxon>Hondaea</taxon>
    </lineage>
</organism>
<sequence>MAVSGMTARGAFIVFEGVDRCGKTTQTQRLVAALQSRKVDVELCRFPDRTTATGKIIDSYLKNGVELDDHAVHLLFSANRWESAQAIRKKLAAGTTLIVDRYAHSGVCFSAAKQGMDIEWCKAPDAGLPAPDAVIFLKLAIADAMKRGQFGEERYEKQDFQTKVLDNFMQMKTDSWRVIDAKRPIDAIAEEIETLALDIINSCADKPLETLWK</sequence>